<keyword evidence="18" id="KW-1185">Reference proteome</keyword>
<dbReference type="SUPFAM" id="SSF144122">
    <property type="entry name" value="Tim10-like"/>
    <property type="match status" value="1"/>
</dbReference>
<dbReference type="InterPro" id="IPR004217">
    <property type="entry name" value="Tim10-like"/>
</dbReference>
<evidence type="ECO:0000256" key="14">
    <source>
        <dbReference type="RuleBase" id="RU367043"/>
    </source>
</evidence>
<comment type="subunit">
    <text evidence="13">Heterohexamer; composed of 3 copies of TIM8 and 3 copies of TIM13, named soluble 70 kDa complex. Associates with the TIM22 complex, whose core is composed of TIM22 and TIM54. Interacts with the transmembrane regions of multi-pass transmembrane proteins in transit.</text>
</comment>
<dbReference type="GO" id="GO:0046872">
    <property type="term" value="F:metal ion binding"/>
    <property type="evidence" value="ECO:0007669"/>
    <property type="project" value="UniProtKB-KW"/>
</dbReference>
<keyword evidence="9 14" id="KW-0496">Mitochondrion</keyword>
<evidence type="ECO:0000256" key="1">
    <source>
        <dbReference type="ARBA" id="ARBA00004137"/>
    </source>
</evidence>
<evidence type="ECO:0000313" key="17">
    <source>
        <dbReference type="EMBL" id="KPI39311.1"/>
    </source>
</evidence>
<evidence type="ECO:0000256" key="5">
    <source>
        <dbReference type="ARBA" id="ARBA00022792"/>
    </source>
</evidence>
<feature type="compositionally biased region" description="Low complexity" evidence="15">
    <location>
        <begin position="9"/>
        <end position="20"/>
    </location>
</feature>
<evidence type="ECO:0000256" key="10">
    <source>
        <dbReference type="ARBA" id="ARBA00023157"/>
    </source>
</evidence>
<name>A0A0N0NLH6_9EURO</name>
<dbReference type="OrthoDB" id="7813104at2759"/>
<evidence type="ECO:0000256" key="2">
    <source>
        <dbReference type="ARBA" id="ARBA00006720"/>
    </source>
</evidence>
<protein>
    <recommendedName>
        <fullName evidence="14">Mitochondrial import inner membrane translocase subunit</fullName>
    </recommendedName>
</protein>
<dbReference type="VEuPathDB" id="FungiDB:AB675_5018"/>
<evidence type="ECO:0000256" key="15">
    <source>
        <dbReference type="SAM" id="MobiDB-lite"/>
    </source>
</evidence>
<dbReference type="GO" id="GO:0045039">
    <property type="term" value="P:protein insertion into mitochondrial inner membrane"/>
    <property type="evidence" value="ECO:0007669"/>
    <property type="project" value="UniProtKB-ARBA"/>
</dbReference>
<evidence type="ECO:0000256" key="11">
    <source>
        <dbReference type="ARBA" id="ARBA00023186"/>
    </source>
</evidence>
<gene>
    <name evidence="17" type="ORF">AB675_5018</name>
</gene>
<evidence type="ECO:0000259" key="16">
    <source>
        <dbReference type="Pfam" id="PF02953"/>
    </source>
</evidence>
<dbReference type="FunFam" id="1.10.287.810:FF:000001">
    <property type="entry name" value="mitochondrial import inner membrane translocase subunit TIM13"/>
    <property type="match status" value="1"/>
</dbReference>
<dbReference type="AlphaFoldDB" id="A0A0N0NLH6"/>
<evidence type="ECO:0000256" key="6">
    <source>
        <dbReference type="ARBA" id="ARBA00022833"/>
    </source>
</evidence>
<evidence type="ECO:0000313" key="18">
    <source>
        <dbReference type="Proteomes" id="UP000038010"/>
    </source>
</evidence>
<proteinExistence type="inferred from homology"/>
<keyword evidence="4" id="KW-0479">Metal-binding</keyword>
<keyword evidence="3 14" id="KW-0813">Transport</keyword>
<comment type="similarity">
    <text evidence="2 14">Belongs to the small Tim family.</text>
</comment>
<comment type="function">
    <text evidence="12">Mitochondrial intermembrane chaperone that participates in the import and insertion of some multi-pass transmembrane proteins into the mitochondrial inner membrane. Also required for the transfer of beta-barrel precursors from the TOM complex to the sorting and assembly machinery (SAM complex) of the outer membrane. Acts as a chaperone-like protein that protects the hydrophobic precursors from aggregation and guide them through the mitochondrial intermembrane space. The TIM8-TIM13 complex is non essential and only mediates the import of few proteins, while the predominant TIM9-TIM10 70 kDa complex is crucial and mediates the import of much more proteins.</text>
</comment>
<organism evidence="17 18">
    <name type="scientific">Cyphellophora attinorum</name>
    <dbReference type="NCBI Taxonomy" id="1664694"/>
    <lineage>
        <taxon>Eukaryota</taxon>
        <taxon>Fungi</taxon>
        <taxon>Dikarya</taxon>
        <taxon>Ascomycota</taxon>
        <taxon>Pezizomycotina</taxon>
        <taxon>Eurotiomycetes</taxon>
        <taxon>Chaetothyriomycetidae</taxon>
        <taxon>Chaetothyriales</taxon>
        <taxon>Cyphellophoraceae</taxon>
        <taxon>Cyphellophora</taxon>
    </lineage>
</organism>
<evidence type="ECO:0000256" key="13">
    <source>
        <dbReference type="ARBA" id="ARBA00025862"/>
    </source>
</evidence>
<dbReference type="GO" id="GO:0015031">
    <property type="term" value="P:protein transport"/>
    <property type="evidence" value="ECO:0007669"/>
    <property type="project" value="UniProtKB-KW"/>
</dbReference>
<accession>A0A0N0NLH6</accession>
<dbReference type="EMBL" id="LFJN01000015">
    <property type="protein sequence ID" value="KPI39311.1"/>
    <property type="molecule type" value="Genomic_DNA"/>
</dbReference>
<keyword evidence="11 14" id="KW-0143">Chaperone</keyword>
<keyword evidence="7 14" id="KW-0653">Protein transport</keyword>
<sequence>MGFFGGSSSGDKSSNSESPSADFNPPSSPLSSPSPFGSSTSTSTSTALRNRIQSDVTARQNLLNARILMSKVNENCFDHCIPAPGNTLSSKESQCLSSCMEKYIDAWNTVSRTYMGRIQREGGGGLIGGPQ</sequence>
<dbReference type="GeneID" id="28737078"/>
<feature type="compositionally biased region" description="Low complexity" evidence="15">
    <location>
        <begin position="29"/>
        <end position="46"/>
    </location>
</feature>
<keyword evidence="5 14" id="KW-0472">Membrane</keyword>
<evidence type="ECO:0000256" key="4">
    <source>
        <dbReference type="ARBA" id="ARBA00022723"/>
    </source>
</evidence>
<keyword evidence="5 14" id="KW-0999">Mitochondrion inner membrane</keyword>
<comment type="subcellular location">
    <subcellularLocation>
        <location evidence="1 14">Mitochondrion inner membrane</location>
        <topology evidence="1 14">Peripheral membrane protein</topology>
        <orientation evidence="1 14">Intermembrane side</orientation>
    </subcellularLocation>
</comment>
<evidence type="ECO:0000256" key="7">
    <source>
        <dbReference type="ARBA" id="ARBA00022927"/>
    </source>
</evidence>
<dbReference type="Pfam" id="PF02953">
    <property type="entry name" value="zf-Tim10_DDP"/>
    <property type="match status" value="1"/>
</dbReference>
<feature type="region of interest" description="Disordered" evidence="15">
    <location>
        <begin position="1"/>
        <end position="52"/>
    </location>
</feature>
<evidence type="ECO:0000256" key="3">
    <source>
        <dbReference type="ARBA" id="ARBA00022448"/>
    </source>
</evidence>
<dbReference type="GO" id="GO:0042719">
    <property type="term" value="C:mitochondrial intermembrane space chaperone complex"/>
    <property type="evidence" value="ECO:0007669"/>
    <property type="project" value="UniProtKB-ARBA"/>
</dbReference>
<comment type="domain">
    <text evidence="14">The twin CX3C motif contains 4 conserved Cys residues that form 2 disulfide bonds in the mitochondrial intermembrane space.</text>
</comment>
<evidence type="ECO:0000256" key="12">
    <source>
        <dbReference type="ARBA" id="ARBA00025151"/>
    </source>
</evidence>
<keyword evidence="10 14" id="KW-1015">Disulfide bond</keyword>
<feature type="domain" description="Tim10-like" evidence="16">
    <location>
        <begin position="57"/>
        <end position="115"/>
    </location>
</feature>
<comment type="caution">
    <text evidence="17">The sequence shown here is derived from an EMBL/GenBank/DDBJ whole genome shotgun (WGS) entry which is preliminary data.</text>
</comment>
<dbReference type="InterPro" id="IPR035427">
    <property type="entry name" value="Tim10-like_dom_sf"/>
</dbReference>
<reference evidence="17 18" key="1">
    <citation type="submission" date="2015-06" db="EMBL/GenBank/DDBJ databases">
        <title>Draft genome of the ant-associated black yeast Phialophora attae CBS 131958.</title>
        <authorList>
            <person name="Moreno L.F."/>
            <person name="Stielow B.J."/>
            <person name="de Hoog S."/>
            <person name="Vicente V.A."/>
            <person name="Weiss V.A."/>
            <person name="de Vries M."/>
            <person name="Cruz L.M."/>
            <person name="Souza E.M."/>
        </authorList>
    </citation>
    <scope>NUCLEOTIDE SEQUENCE [LARGE SCALE GENOMIC DNA]</scope>
    <source>
        <strain evidence="17 18">CBS 131958</strain>
    </source>
</reference>
<keyword evidence="8 14" id="KW-0811">Translocation</keyword>
<dbReference type="Proteomes" id="UP000038010">
    <property type="component" value="Unassembled WGS sequence"/>
</dbReference>
<dbReference type="GO" id="GO:0005743">
    <property type="term" value="C:mitochondrial inner membrane"/>
    <property type="evidence" value="ECO:0007669"/>
    <property type="project" value="UniProtKB-SubCell"/>
</dbReference>
<dbReference type="STRING" id="1664694.A0A0N0NLH6"/>
<evidence type="ECO:0000256" key="8">
    <source>
        <dbReference type="ARBA" id="ARBA00023010"/>
    </source>
</evidence>
<evidence type="ECO:0000256" key="9">
    <source>
        <dbReference type="ARBA" id="ARBA00023128"/>
    </source>
</evidence>
<dbReference type="Gene3D" id="1.10.287.810">
    <property type="entry name" value="Mitochondrial import inner membrane translocase subunit tim13 like domains"/>
    <property type="match status" value="1"/>
</dbReference>
<keyword evidence="6" id="KW-0862">Zinc</keyword>
<dbReference type="RefSeq" id="XP_017999274.1">
    <property type="nucleotide sequence ID" value="XM_018145198.1"/>
</dbReference>